<dbReference type="PANTHER" id="PTHR42711">
    <property type="entry name" value="ABC TRANSPORTER ATP-BINDING PROTEIN"/>
    <property type="match status" value="1"/>
</dbReference>
<keyword evidence="5" id="KW-0067">ATP-binding</keyword>
<feature type="domain" description="ABC transporter" evidence="7">
    <location>
        <begin position="5"/>
        <end position="209"/>
    </location>
</feature>
<name>A0A0D5CET0_9MICO</name>
<dbReference type="OrthoDB" id="6198786at2"/>
<dbReference type="GO" id="GO:0005524">
    <property type="term" value="F:ATP binding"/>
    <property type="evidence" value="ECO:0007669"/>
    <property type="project" value="UniProtKB-KW"/>
</dbReference>
<dbReference type="GO" id="GO:0046677">
    <property type="term" value="P:response to antibiotic"/>
    <property type="evidence" value="ECO:0007669"/>
    <property type="project" value="UniProtKB-KW"/>
</dbReference>
<dbReference type="AlphaFoldDB" id="A0A0D5CET0"/>
<evidence type="ECO:0000256" key="1">
    <source>
        <dbReference type="ARBA" id="ARBA00004202"/>
    </source>
</evidence>
<gene>
    <name evidence="8" type="ORF">VO01_02550</name>
</gene>
<evidence type="ECO:0000313" key="9">
    <source>
        <dbReference type="Proteomes" id="UP000032604"/>
    </source>
</evidence>
<dbReference type="PANTHER" id="PTHR42711:SF5">
    <property type="entry name" value="ABC TRANSPORTER ATP-BINDING PROTEIN NATA"/>
    <property type="match status" value="1"/>
</dbReference>
<comment type="similarity">
    <text evidence="2">Belongs to the ABC transporter superfamily.</text>
</comment>
<sequence length="213" mass="22515">MGDAVEVERVSVVVDGIPLLRPTDLAVAAGEAVAVTGPNGAGKTTLLRVVAGLTRPSTGSARVGGRPVDERVTAFRRAVSGSIGHPPVARDLTLAEHLAVIAATWGMDAQEARDRAAAHLERWRLAPLARRFPHELSSGQSQLAALAMATVRPYDVLLLDEPEQRLDPDRLQLVIGILRAELDHGRTVVLATHSPTLRDAVAHRSIALAGDAA</sequence>
<dbReference type="SUPFAM" id="SSF52540">
    <property type="entry name" value="P-loop containing nucleoside triphosphate hydrolases"/>
    <property type="match status" value="1"/>
</dbReference>
<keyword evidence="3" id="KW-0813">Transport</keyword>
<evidence type="ECO:0000256" key="2">
    <source>
        <dbReference type="ARBA" id="ARBA00005417"/>
    </source>
</evidence>
<dbReference type="InterPro" id="IPR050763">
    <property type="entry name" value="ABC_transporter_ATP-binding"/>
</dbReference>
<dbReference type="RefSeq" id="WP_045526629.1">
    <property type="nucleotide sequence ID" value="NZ_CP011043.1"/>
</dbReference>
<evidence type="ECO:0000259" key="7">
    <source>
        <dbReference type="PROSITE" id="PS50893"/>
    </source>
</evidence>
<dbReference type="InterPro" id="IPR017871">
    <property type="entry name" value="ABC_transporter-like_CS"/>
</dbReference>
<comment type="subcellular location">
    <subcellularLocation>
        <location evidence="1">Cell membrane</location>
        <topology evidence="1">Peripheral membrane protein</topology>
    </subcellularLocation>
</comment>
<dbReference type="PATRIC" id="fig|33014.5.peg.538"/>
<evidence type="ECO:0000313" key="8">
    <source>
        <dbReference type="EMBL" id="AJW78148.1"/>
    </source>
</evidence>
<reference evidence="8 9" key="1">
    <citation type="journal article" date="2015" name="Genome Announc.">
        <title>Complete Genome Sequence of Clavibacter michiganensis subsp. insidiosus R1-1 Using PacBio Single-Molecule Real-Time Technology.</title>
        <authorList>
            <person name="Lu Y."/>
            <person name="Samac D.A."/>
            <person name="Glazebrook J."/>
            <person name="Ishimaru C.A."/>
        </authorList>
    </citation>
    <scope>NUCLEOTIDE SEQUENCE [LARGE SCALE GENOMIC DNA]</scope>
    <source>
        <strain evidence="8 9">R1-1</strain>
    </source>
</reference>
<dbReference type="InterPro" id="IPR003439">
    <property type="entry name" value="ABC_transporter-like_ATP-bd"/>
</dbReference>
<proteinExistence type="inferred from homology"/>
<evidence type="ECO:0000256" key="3">
    <source>
        <dbReference type="ARBA" id="ARBA00022448"/>
    </source>
</evidence>
<keyword evidence="4" id="KW-0547">Nucleotide-binding</keyword>
<dbReference type="KEGG" id="cmh:VO01_02550"/>
<dbReference type="HOGENOM" id="CLU_000604_1_22_11"/>
<accession>A0A0D5CET0</accession>
<keyword evidence="6" id="KW-0046">Antibiotic resistance</keyword>
<dbReference type="InterPro" id="IPR027417">
    <property type="entry name" value="P-loop_NTPase"/>
</dbReference>
<dbReference type="Pfam" id="PF00005">
    <property type="entry name" value="ABC_tran"/>
    <property type="match status" value="1"/>
</dbReference>
<dbReference type="PROSITE" id="PS50893">
    <property type="entry name" value="ABC_TRANSPORTER_2"/>
    <property type="match status" value="1"/>
</dbReference>
<protein>
    <submittedName>
        <fullName evidence="8">Multidrug ABC transporter ATPase</fullName>
    </submittedName>
</protein>
<evidence type="ECO:0000256" key="6">
    <source>
        <dbReference type="ARBA" id="ARBA00023251"/>
    </source>
</evidence>
<dbReference type="InterPro" id="IPR003593">
    <property type="entry name" value="AAA+_ATPase"/>
</dbReference>
<dbReference type="GO" id="GO:0016887">
    <property type="term" value="F:ATP hydrolysis activity"/>
    <property type="evidence" value="ECO:0007669"/>
    <property type="project" value="InterPro"/>
</dbReference>
<dbReference type="Proteomes" id="UP000032604">
    <property type="component" value="Chromosome"/>
</dbReference>
<dbReference type="GO" id="GO:0005886">
    <property type="term" value="C:plasma membrane"/>
    <property type="evidence" value="ECO:0007669"/>
    <property type="project" value="UniProtKB-SubCell"/>
</dbReference>
<dbReference type="SMART" id="SM00382">
    <property type="entry name" value="AAA"/>
    <property type="match status" value="1"/>
</dbReference>
<organism evidence="8 9">
    <name type="scientific">Clavibacter michiganensis subsp. insidiosus</name>
    <dbReference type="NCBI Taxonomy" id="33014"/>
    <lineage>
        <taxon>Bacteria</taxon>
        <taxon>Bacillati</taxon>
        <taxon>Actinomycetota</taxon>
        <taxon>Actinomycetes</taxon>
        <taxon>Micrococcales</taxon>
        <taxon>Microbacteriaceae</taxon>
        <taxon>Clavibacter</taxon>
    </lineage>
</organism>
<evidence type="ECO:0000256" key="4">
    <source>
        <dbReference type="ARBA" id="ARBA00022741"/>
    </source>
</evidence>
<dbReference type="PROSITE" id="PS00211">
    <property type="entry name" value="ABC_TRANSPORTER_1"/>
    <property type="match status" value="1"/>
</dbReference>
<dbReference type="EMBL" id="CP011043">
    <property type="protein sequence ID" value="AJW78148.1"/>
    <property type="molecule type" value="Genomic_DNA"/>
</dbReference>
<evidence type="ECO:0000256" key="5">
    <source>
        <dbReference type="ARBA" id="ARBA00022840"/>
    </source>
</evidence>
<dbReference type="Gene3D" id="3.40.50.300">
    <property type="entry name" value="P-loop containing nucleotide triphosphate hydrolases"/>
    <property type="match status" value="1"/>
</dbReference>